<dbReference type="AlphaFoldDB" id="A0A4Z2D8Q8"/>
<accession>A0A4Z2D8Q8</accession>
<name>A0A4Z2D8Q8_SCHJA</name>
<organism evidence="1 2">
    <name type="scientific">Schistosoma japonicum</name>
    <name type="common">Blood fluke</name>
    <dbReference type="NCBI Taxonomy" id="6182"/>
    <lineage>
        <taxon>Eukaryota</taxon>
        <taxon>Metazoa</taxon>
        <taxon>Spiralia</taxon>
        <taxon>Lophotrochozoa</taxon>
        <taxon>Platyhelminthes</taxon>
        <taxon>Trematoda</taxon>
        <taxon>Digenea</taxon>
        <taxon>Strigeidida</taxon>
        <taxon>Schistosomatoidea</taxon>
        <taxon>Schistosomatidae</taxon>
        <taxon>Schistosoma</taxon>
    </lineage>
</organism>
<keyword evidence="2" id="KW-1185">Reference proteome</keyword>
<comment type="caution">
    <text evidence="1">The sequence shown here is derived from an EMBL/GenBank/DDBJ whole genome shotgun (WGS) entry which is preliminary data.</text>
</comment>
<proteinExistence type="predicted"/>
<evidence type="ECO:0000313" key="1">
    <source>
        <dbReference type="EMBL" id="TNN12891.1"/>
    </source>
</evidence>
<dbReference type="EMBL" id="SKCS01000205">
    <property type="protein sequence ID" value="TNN12891.1"/>
    <property type="molecule type" value="Genomic_DNA"/>
</dbReference>
<dbReference type="Proteomes" id="UP000311919">
    <property type="component" value="Unassembled WGS sequence"/>
</dbReference>
<reference evidence="1 2" key="1">
    <citation type="submission" date="2019-03" db="EMBL/GenBank/DDBJ databases">
        <title>An improved genome assembly of the fluke Schistosoma japonicum.</title>
        <authorList>
            <person name="Hu W."/>
            <person name="Luo F."/>
            <person name="Yin M."/>
            <person name="Mo X."/>
            <person name="Sun C."/>
            <person name="Wu Q."/>
            <person name="Zhu B."/>
            <person name="Xiang M."/>
            <person name="Wang J."/>
            <person name="Wang Y."/>
            <person name="Zhang T."/>
            <person name="Xu B."/>
            <person name="Zheng H."/>
            <person name="Feng Z."/>
        </authorList>
    </citation>
    <scope>NUCLEOTIDE SEQUENCE [LARGE SCALE GENOMIC DNA]</scope>
    <source>
        <strain evidence="1">HuSjv2</strain>
        <tissue evidence="1">Worms</tissue>
    </source>
</reference>
<sequence>MCIIFVDSRSHPVICVYSKQRLSNFSMSRQSLYASSQVLAKREDVATQYPEPYPRAAALDVDSHIMLMSLVRRAGQFG</sequence>
<gene>
    <name evidence="1" type="ORF">EWB00_003274</name>
</gene>
<protein>
    <submittedName>
        <fullName evidence="1">Uncharacterized protein</fullName>
    </submittedName>
</protein>
<evidence type="ECO:0000313" key="2">
    <source>
        <dbReference type="Proteomes" id="UP000311919"/>
    </source>
</evidence>